<name>A0A7D9JH64_PARCT</name>
<keyword evidence="13" id="KW-0675">Receptor</keyword>
<evidence type="ECO:0000256" key="1">
    <source>
        <dbReference type="ARBA" id="ARBA00004141"/>
    </source>
</evidence>
<dbReference type="GO" id="GO:0004888">
    <property type="term" value="F:transmembrane signaling receptor activity"/>
    <property type="evidence" value="ECO:0007669"/>
    <property type="project" value="InterPro"/>
</dbReference>
<dbReference type="SUPFAM" id="SSF90112">
    <property type="entry name" value="Neurotransmitter-gated ion-channel transmembrane pore"/>
    <property type="match status" value="1"/>
</dbReference>
<sequence length="373" mass="43779">MSSDRRFYKTRTSSILATLLQDEYDKRVRPDEEEKPMDLGVNVYFNTLSGLDEENMEFDIDFYLRLMWTDPRLNFTHLTNATNTDKHILVEPPGQVWVPDVFMENSKHAEFHMVTKKNEMLRLWPNGSLFYSVRITAKVSCFMVLYRFPLDEQEYKYTREDVAVSWKKWLDDPLVQISPNVKLARYTVTGIETRKDTVNYGIGGYYDYLVVAIRFQRDVGHYILQQYMPCSYIVLLSWVCFWIEADCVGDRISIGVTLILTIVLLQGSLNTNMPKVSYSKYIDFYFNFCLAFLMGSIIESLVVYKFYKLQQSSAVKVLEPRISSQSLFLMRTRKENWNWGSMDERKTPVHPSVRSMVGTGMKRDDDMAQKIDR</sequence>
<evidence type="ECO:0000256" key="10">
    <source>
        <dbReference type="ARBA" id="ARBA00023303"/>
    </source>
</evidence>
<dbReference type="Proteomes" id="UP001152795">
    <property type="component" value="Unassembled WGS sequence"/>
</dbReference>
<evidence type="ECO:0000256" key="8">
    <source>
        <dbReference type="ARBA" id="ARBA00023065"/>
    </source>
</evidence>
<evidence type="ECO:0000256" key="5">
    <source>
        <dbReference type="ARBA" id="ARBA00022692"/>
    </source>
</evidence>
<protein>
    <submittedName>
        <fullName evidence="13">Glycine receptor subunit alphaZ1-like isoform X1</fullName>
    </submittedName>
</protein>
<dbReference type="GO" id="GO:0005886">
    <property type="term" value="C:plasma membrane"/>
    <property type="evidence" value="ECO:0007669"/>
    <property type="project" value="UniProtKB-SubCell"/>
</dbReference>
<evidence type="ECO:0000256" key="2">
    <source>
        <dbReference type="ARBA" id="ARBA00004236"/>
    </source>
</evidence>
<keyword evidence="3" id="KW-0813">Transport</keyword>
<keyword evidence="6" id="KW-0732">Signal</keyword>
<keyword evidence="7" id="KW-1133">Transmembrane helix</keyword>
<comment type="subcellular location">
    <subcellularLocation>
        <location evidence="2">Cell membrane</location>
    </subcellularLocation>
    <subcellularLocation>
        <location evidence="1">Membrane</location>
        <topology evidence="1">Multi-pass membrane protein</topology>
    </subcellularLocation>
</comment>
<dbReference type="InterPro" id="IPR036734">
    <property type="entry name" value="Neur_chan_lig-bd_sf"/>
</dbReference>
<keyword evidence="4" id="KW-1003">Cell membrane</keyword>
<keyword evidence="5" id="KW-0812">Transmembrane</keyword>
<proteinExistence type="predicted"/>
<dbReference type="OrthoDB" id="442503at2759"/>
<evidence type="ECO:0000256" key="6">
    <source>
        <dbReference type="ARBA" id="ARBA00022729"/>
    </source>
</evidence>
<feature type="domain" description="Neurotransmitter-gated ion-channel transmembrane" evidence="12">
    <location>
        <begin position="227"/>
        <end position="314"/>
    </location>
</feature>
<dbReference type="PANTHER" id="PTHR18945">
    <property type="entry name" value="NEUROTRANSMITTER GATED ION CHANNEL"/>
    <property type="match status" value="1"/>
</dbReference>
<dbReference type="CDD" id="cd19049">
    <property type="entry name" value="LGIC_TM_anion"/>
    <property type="match status" value="1"/>
</dbReference>
<accession>A0A7D9JH64</accession>
<feature type="domain" description="Neurotransmitter-gated ion-channel ligand-binding" evidence="11">
    <location>
        <begin position="14"/>
        <end position="198"/>
    </location>
</feature>
<feature type="non-terminal residue" evidence="13">
    <location>
        <position position="373"/>
    </location>
</feature>
<evidence type="ECO:0000256" key="7">
    <source>
        <dbReference type="ARBA" id="ARBA00022989"/>
    </source>
</evidence>
<evidence type="ECO:0000313" key="14">
    <source>
        <dbReference type="Proteomes" id="UP001152795"/>
    </source>
</evidence>
<keyword evidence="8" id="KW-0406">Ion transport</keyword>
<evidence type="ECO:0000259" key="12">
    <source>
        <dbReference type="Pfam" id="PF02932"/>
    </source>
</evidence>
<dbReference type="PRINTS" id="PR00252">
    <property type="entry name" value="NRIONCHANNEL"/>
</dbReference>
<evidence type="ECO:0000313" key="13">
    <source>
        <dbReference type="EMBL" id="CAB4029650.1"/>
    </source>
</evidence>
<dbReference type="EMBL" id="CACRXK020016313">
    <property type="protein sequence ID" value="CAB4029650.1"/>
    <property type="molecule type" value="Genomic_DNA"/>
</dbReference>
<organism evidence="13 14">
    <name type="scientific">Paramuricea clavata</name>
    <name type="common">Red gorgonian</name>
    <name type="synonym">Violescent sea-whip</name>
    <dbReference type="NCBI Taxonomy" id="317549"/>
    <lineage>
        <taxon>Eukaryota</taxon>
        <taxon>Metazoa</taxon>
        <taxon>Cnidaria</taxon>
        <taxon>Anthozoa</taxon>
        <taxon>Octocorallia</taxon>
        <taxon>Malacalcyonacea</taxon>
        <taxon>Plexauridae</taxon>
        <taxon>Paramuricea</taxon>
    </lineage>
</organism>
<evidence type="ECO:0000259" key="11">
    <source>
        <dbReference type="Pfam" id="PF02931"/>
    </source>
</evidence>
<evidence type="ECO:0000256" key="9">
    <source>
        <dbReference type="ARBA" id="ARBA00023136"/>
    </source>
</evidence>
<keyword evidence="9" id="KW-0472">Membrane</keyword>
<dbReference type="InterPro" id="IPR036719">
    <property type="entry name" value="Neuro-gated_channel_TM_sf"/>
</dbReference>
<comment type="caution">
    <text evidence="13">The sequence shown here is derived from an EMBL/GenBank/DDBJ whole genome shotgun (WGS) entry which is preliminary data.</text>
</comment>
<dbReference type="Pfam" id="PF02931">
    <property type="entry name" value="Neur_chan_LBD"/>
    <property type="match status" value="1"/>
</dbReference>
<dbReference type="Pfam" id="PF02932">
    <property type="entry name" value="Neur_chan_memb"/>
    <property type="match status" value="1"/>
</dbReference>
<dbReference type="AlphaFoldDB" id="A0A7D9JH64"/>
<dbReference type="Gene3D" id="2.70.170.10">
    <property type="entry name" value="Neurotransmitter-gated ion-channel ligand-binding domain"/>
    <property type="match status" value="1"/>
</dbReference>
<dbReference type="SUPFAM" id="SSF63712">
    <property type="entry name" value="Nicotinic receptor ligand binding domain-like"/>
    <property type="match status" value="1"/>
</dbReference>
<dbReference type="GO" id="GO:0005230">
    <property type="term" value="F:extracellular ligand-gated monoatomic ion channel activity"/>
    <property type="evidence" value="ECO:0007669"/>
    <property type="project" value="InterPro"/>
</dbReference>
<dbReference type="Gene3D" id="1.20.58.390">
    <property type="entry name" value="Neurotransmitter-gated ion-channel transmembrane domain"/>
    <property type="match status" value="1"/>
</dbReference>
<dbReference type="InterPro" id="IPR038050">
    <property type="entry name" value="Neuro_actylchol_rec"/>
</dbReference>
<dbReference type="InterPro" id="IPR006029">
    <property type="entry name" value="Neurotrans-gated_channel_TM"/>
</dbReference>
<keyword evidence="14" id="KW-1185">Reference proteome</keyword>
<evidence type="ECO:0000256" key="4">
    <source>
        <dbReference type="ARBA" id="ARBA00022475"/>
    </source>
</evidence>
<dbReference type="PRINTS" id="PR00253">
    <property type="entry name" value="GABAARECEPTR"/>
</dbReference>
<reference evidence="13" key="1">
    <citation type="submission" date="2020-04" db="EMBL/GenBank/DDBJ databases">
        <authorList>
            <person name="Alioto T."/>
            <person name="Alioto T."/>
            <person name="Gomez Garrido J."/>
        </authorList>
    </citation>
    <scope>NUCLEOTIDE SEQUENCE</scope>
    <source>
        <strain evidence="13">A484AB</strain>
    </source>
</reference>
<dbReference type="InterPro" id="IPR006202">
    <property type="entry name" value="Neur_chan_lig-bd"/>
</dbReference>
<keyword evidence="10" id="KW-0407">Ion channel</keyword>
<gene>
    <name evidence="13" type="ORF">PACLA_8A011633</name>
</gene>
<evidence type="ECO:0000256" key="3">
    <source>
        <dbReference type="ARBA" id="ARBA00022448"/>
    </source>
</evidence>
<dbReference type="InterPro" id="IPR006201">
    <property type="entry name" value="Neur_channel"/>
</dbReference>
<dbReference type="InterPro" id="IPR006028">
    <property type="entry name" value="GABAA/Glycine_rcpt"/>
</dbReference>